<gene>
    <name evidence="1" type="ORF">C1A40_02540</name>
</gene>
<protein>
    <recommendedName>
        <fullName evidence="3">Selenophosphate synthetase</fullName>
    </recommendedName>
</protein>
<evidence type="ECO:0000313" key="1">
    <source>
        <dbReference type="EMBL" id="AUS04420.1"/>
    </source>
</evidence>
<accession>A0A2I7SEY0</accession>
<dbReference type="Proteomes" id="UP000236592">
    <property type="component" value="Chromosome"/>
</dbReference>
<dbReference type="OrthoDB" id="892266at2"/>
<dbReference type="AlphaFoldDB" id="A0A2I7SEY0"/>
<reference evidence="2" key="1">
    <citation type="submission" date="2018-01" db="EMBL/GenBank/DDBJ databases">
        <title>Complete genome of Tamlana sp. UJ94.</title>
        <authorList>
            <person name="Jung J."/>
            <person name="Chung D."/>
            <person name="Bae S.S."/>
            <person name="Baek K."/>
        </authorList>
    </citation>
    <scope>NUCLEOTIDE SEQUENCE [LARGE SCALE GENOMIC DNA]</scope>
    <source>
        <strain evidence="2">UJ94</strain>
    </source>
</reference>
<evidence type="ECO:0000313" key="2">
    <source>
        <dbReference type="Proteomes" id="UP000236592"/>
    </source>
</evidence>
<name>A0A2I7SEY0_9FLAO</name>
<dbReference type="EMBL" id="CP025938">
    <property type="protein sequence ID" value="AUS04420.1"/>
    <property type="molecule type" value="Genomic_DNA"/>
</dbReference>
<proteinExistence type="predicted"/>
<dbReference type="KEGG" id="taj:C1A40_02540"/>
<evidence type="ECO:0008006" key="3">
    <source>
        <dbReference type="Google" id="ProtNLM"/>
    </source>
</evidence>
<keyword evidence="2" id="KW-1185">Reference proteome</keyword>
<organism evidence="1 2">
    <name type="scientific">Pseudotamlana carrageenivorans</name>
    <dbReference type="NCBI Taxonomy" id="2069432"/>
    <lineage>
        <taxon>Bacteria</taxon>
        <taxon>Pseudomonadati</taxon>
        <taxon>Bacteroidota</taxon>
        <taxon>Flavobacteriia</taxon>
        <taxon>Flavobacteriales</taxon>
        <taxon>Flavobacteriaceae</taxon>
        <taxon>Pseudotamlana</taxon>
    </lineage>
</organism>
<dbReference type="RefSeq" id="WP_102994530.1">
    <property type="nucleotide sequence ID" value="NZ_CP025938.1"/>
</dbReference>
<sequence>MKNIFTISCLALLCFACKKELAPQDIAQNIANAHGFENWSQVSEIQFTFNVDKDSMHFERAWKWNPNTNEITHYKRRDSIQYNRSKIDSTLAQTDRGFINDKFWLLIPFQLVWDSDITFSEETKTEAPISKKQLNKLTITYPNKGGYTPGDAYDVFYDDDYLIREWIFRKANQKEPSMTTTFENYQDFNGLKLALEHKKHEDSWRLYFSDVKVVTK</sequence>